<dbReference type="EMBL" id="KK102227">
    <property type="protein sequence ID" value="KIY98321.1"/>
    <property type="molecule type" value="Genomic_DNA"/>
</dbReference>
<reference evidence="1 2" key="1">
    <citation type="journal article" date="2013" name="BMC Genomics">
        <title>Reconstruction of the lipid metabolism for the microalga Monoraphidium neglectum from its genome sequence reveals characteristics suitable for biofuel production.</title>
        <authorList>
            <person name="Bogen C."/>
            <person name="Al-Dilaimi A."/>
            <person name="Albersmeier A."/>
            <person name="Wichmann J."/>
            <person name="Grundmann M."/>
            <person name="Rupp O."/>
            <person name="Lauersen K.J."/>
            <person name="Blifernez-Klassen O."/>
            <person name="Kalinowski J."/>
            <person name="Goesmann A."/>
            <person name="Mussgnug J.H."/>
            <person name="Kruse O."/>
        </authorList>
    </citation>
    <scope>NUCLEOTIDE SEQUENCE [LARGE SCALE GENOMIC DNA]</scope>
    <source>
        <strain evidence="1 2">SAG 48.87</strain>
    </source>
</reference>
<protein>
    <submittedName>
        <fullName evidence="1">Uncharacterized protein</fullName>
    </submittedName>
</protein>
<gene>
    <name evidence="1" type="ORF">MNEG_9640</name>
</gene>
<evidence type="ECO:0000313" key="2">
    <source>
        <dbReference type="Proteomes" id="UP000054498"/>
    </source>
</evidence>
<dbReference type="GeneID" id="25742515"/>
<proteinExistence type="predicted"/>
<dbReference type="STRING" id="145388.A0A0D2MBT1"/>
<name>A0A0D2MBT1_9CHLO</name>
<organism evidence="1 2">
    <name type="scientific">Monoraphidium neglectum</name>
    <dbReference type="NCBI Taxonomy" id="145388"/>
    <lineage>
        <taxon>Eukaryota</taxon>
        <taxon>Viridiplantae</taxon>
        <taxon>Chlorophyta</taxon>
        <taxon>core chlorophytes</taxon>
        <taxon>Chlorophyceae</taxon>
        <taxon>CS clade</taxon>
        <taxon>Sphaeropleales</taxon>
        <taxon>Selenastraceae</taxon>
        <taxon>Monoraphidium</taxon>
    </lineage>
</organism>
<sequence length="129" mass="14857">MSENVSKDILLGVIALERDRDREVARRQLIEKELELVKKDLSIANAELMFKSDKLHMRGLLDFAEAKLSGGRDAAFTSRKAKWLYILREHPQLMTSLARVSRNSSAEAVAEKMEELYNQLARHEHMKGY</sequence>
<dbReference type="Proteomes" id="UP000054498">
    <property type="component" value="Unassembled WGS sequence"/>
</dbReference>
<evidence type="ECO:0000313" key="1">
    <source>
        <dbReference type="EMBL" id="KIY98321.1"/>
    </source>
</evidence>
<keyword evidence="2" id="KW-1185">Reference proteome</keyword>
<dbReference type="AlphaFoldDB" id="A0A0D2MBT1"/>
<accession>A0A0D2MBT1</accession>
<dbReference type="KEGG" id="mng:MNEG_9640"/>
<dbReference type="RefSeq" id="XP_013897341.1">
    <property type="nucleotide sequence ID" value="XM_014041887.1"/>
</dbReference>